<dbReference type="InterPro" id="IPR012292">
    <property type="entry name" value="Globin/Proto"/>
</dbReference>
<dbReference type="Proteomes" id="UP001161580">
    <property type="component" value="Unassembled WGS sequence"/>
</dbReference>
<dbReference type="InterPro" id="IPR009050">
    <property type="entry name" value="Globin-like_sf"/>
</dbReference>
<protein>
    <submittedName>
        <fullName evidence="2">DUF1971 domain-containing protein</fullName>
    </submittedName>
</protein>
<sequence>MDMLDEKQIAEVLDKFYERVRADDLLGPVFAVVADWDEHLQRLGEFWSSVLLISGRYKGNPVSMHSIHAHLIRPEMFARWLELWRMTTDELLPLPVAAAMQAKAARIAARLSAAVLGSRPTGTSSVKEDAVARPYKMTAEFSDSTIPAPLLSTHSLKAGTWGVIRIRLGAVRYLEQDKALAVVLNPENPGVIAPETPHYLELIGPVALKIEFYDRKPANLHS</sequence>
<accession>A0AAE3U5F0</accession>
<dbReference type="Pfam" id="PF09313">
    <property type="entry name" value="TehB-like"/>
    <property type="match status" value="1"/>
</dbReference>
<dbReference type="Gene3D" id="2.60.120.10">
    <property type="entry name" value="Jelly Rolls"/>
    <property type="match status" value="1"/>
</dbReference>
<comment type="caution">
    <text evidence="2">The sequence shown here is derived from an EMBL/GenBank/DDBJ whole genome shotgun (WGS) entry which is preliminary data.</text>
</comment>
<proteinExistence type="predicted"/>
<dbReference type="SUPFAM" id="SSF51197">
    <property type="entry name" value="Clavaminate synthase-like"/>
    <property type="match status" value="1"/>
</dbReference>
<name>A0AAE3U5F0_9HYPH</name>
<organism evidence="2 3">
    <name type="scientific">Ferirhizobium litorale</name>
    <dbReference type="NCBI Taxonomy" id="2927786"/>
    <lineage>
        <taxon>Bacteria</taxon>
        <taxon>Pseudomonadati</taxon>
        <taxon>Pseudomonadota</taxon>
        <taxon>Alphaproteobacteria</taxon>
        <taxon>Hyphomicrobiales</taxon>
        <taxon>Rhizobiaceae</taxon>
        <taxon>Ferirhizobium</taxon>
    </lineage>
</organism>
<evidence type="ECO:0000259" key="1">
    <source>
        <dbReference type="Pfam" id="PF09313"/>
    </source>
</evidence>
<evidence type="ECO:0000313" key="2">
    <source>
        <dbReference type="EMBL" id="MDI7924418.1"/>
    </source>
</evidence>
<dbReference type="AlphaFoldDB" id="A0AAE3U5F0"/>
<dbReference type="Gene3D" id="1.10.490.10">
    <property type="entry name" value="Globins"/>
    <property type="match status" value="1"/>
</dbReference>
<dbReference type="CDD" id="cd08916">
    <property type="entry name" value="TrHb3_P"/>
    <property type="match status" value="1"/>
</dbReference>
<evidence type="ECO:0000313" key="3">
    <source>
        <dbReference type="Proteomes" id="UP001161580"/>
    </source>
</evidence>
<dbReference type="GO" id="GO:0019825">
    <property type="term" value="F:oxygen binding"/>
    <property type="evidence" value="ECO:0007669"/>
    <property type="project" value="InterPro"/>
</dbReference>
<keyword evidence="3" id="KW-1185">Reference proteome</keyword>
<feature type="domain" description="TehB/YeaR-like" evidence="1">
    <location>
        <begin position="136"/>
        <end position="206"/>
    </location>
</feature>
<dbReference type="InterPro" id="IPR015392">
    <property type="entry name" value="TehB/YeaR-like_dom"/>
</dbReference>
<dbReference type="EMBL" id="JALDYZ010000014">
    <property type="protein sequence ID" value="MDI7924418.1"/>
    <property type="molecule type" value="Genomic_DNA"/>
</dbReference>
<gene>
    <name evidence="2" type="ORF">MRS75_20345</name>
</gene>
<dbReference type="GO" id="GO:0020037">
    <property type="term" value="F:heme binding"/>
    <property type="evidence" value="ECO:0007669"/>
    <property type="project" value="InterPro"/>
</dbReference>
<dbReference type="RefSeq" id="WP_311787044.1">
    <property type="nucleotide sequence ID" value="NZ_JALDYY010000007.1"/>
</dbReference>
<dbReference type="InterPro" id="IPR014710">
    <property type="entry name" value="RmlC-like_jellyroll"/>
</dbReference>
<dbReference type="SUPFAM" id="SSF46458">
    <property type="entry name" value="Globin-like"/>
    <property type="match status" value="1"/>
</dbReference>
<reference evidence="2" key="1">
    <citation type="submission" date="2022-03" db="EMBL/GenBank/DDBJ databases">
        <title>Fererhizobium litorale gen. nov., sp. nov., isolated from sandy sediments of the Sea of Japan seashore.</title>
        <authorList>
            <person name="Romanenko L."/>
            <person name="Kurilenko V."/>
            <person name="Otstavnykh N."/>
            <person name="Svetashev V."/>
            <person name="Tekutyeva L."/>
            <person name="Isaeva M."/>
            <person name="Mikhailov V."/>
        </authorList>
    </citation>
    <scope>NUCLEOTIDE SEQUENCE</scope>
    <source>
        <strain evidence="2">KMM 9576</strain>
    </source>
</reference>